<evidence type="ECO:0000313" key="3">
    <source>
        <dbReference type="Proteomes" id="UP001295423"/>
    </source>
</evidence>
<keyword evidence="3" id="KW-1185">Reference proteome</keyword>
<sequence>MSERMIEMHRAKLLGQTPPPSIGTPTGQPQNLTQAPRAGTQPQQAKANEKLSPADAALRKLQKEDIQMQRFIHRLQRRNDSHPSFESISGPTVPTALSRRMLHRQGVGYLDDTVGAVISASADRFLATVLQQGIACRDQRLKGLELAKEAANQRKRHIQHYDEETIDRKRRREQTEENREKEHLAAIATAEALNKKGGKAEERKKKKTKKADEAASPTNGATKSSANKDDDDDESYDSIDEEEEYYRKNQDPGSLDRKYKNDEDEEDDTILLRDLQRPLEAWKFNLLGKESLEIYSSSEEEEEDDDEDEDESNGNMMEDNPNDESMLFQGIMESGNASTKQSDDGDKTKRKSSSPKS</sequence>
<protein>
    <submittedName>
        <fullName evidence="2">Uncharacterized protein</fullName>
    </submittedName>
</protein>
<reference evidence="2" key="1">
    <citation type="submission" date="2023-08" db="EMBL/GenBank/DDBJ databases">
        <authorList>
            <person name="Audoor S."/>
            <person name="Bilcke G."/>
        </authorList>
    </citation>
    <scope>NUCLEOTIDE SEQUENCE</scope>
</reference>
<gene>
    <name evidence="2" type="ORF">CYCCA115_LOCUS8169</name>
</gene>
<feature type="compositionally biased region" description="Basic residues" evidence="1">
    <location>
        <begin position="348"/>
        <end position="357"/>
    </location>
</feature>
<evidence type="ECO:0000256" key="1">
    <source>
        <dbReference type="SAM" id="MobiDB-lite"/>
    </source>
</evidence>
<accession>A0AAD2FLU0</accession>
<dbReference type="Proteomes" id="UP001295423">
    <property type="component" value="Unassembled WGS sequence"/>
</dbReference>
<comment type="caution">
    <text evidence="2">The sequence shown here is derived from an EMBL/GenBank/DDBJ whole genome shotgun (WGS) entry which is preliminary data.</text>
</comment>
<dbReference type="AlphaFoldDB" id="A0AAD2FLU0"/>
<feature type="compositionally biased region" description="Basic and acidic residues" evidence="1">
    <location>
        <begin position="159"/>
        <end position="184"/>
    </location>
</feature>
<feature type="compositionally biased region" description="Acidic residues" evidence="1">
    <location>
        <begin position="298"/>
        <end position="312"/>
    </location>
</feature>
<name>A0AAD2FLU0_9STRA</name>
<feature type="region of interest" description="Disordered" evidence="1">
    <location>
        <begin position="151"/>
        <end position="357"/>
    </location>
</feature>
<organism evidence="2 3">
    <name type="scientific">Cylindrotheca closterium</name>
    <dbReference type="NCBI Taxonomy" id="2856"/>
    <lineage>
        <taxon>Eukaryota</taxon>
        <taxon>Sar</taxon>
        <taxon>Stramenopiles</taxon>
        <taxon>Ochrophyta</taxon>
        <taxon>Bacillariophyta</taxon>
        <taxon>Bacillariophyceae</taxon>
        <taxon>Bacillariophycidae</taxon>
        <taxon>Bacillariales</taxon>
        <taxon>Bacillariaceae</taxon>
        <taxon>Cylindrotheca</taxon>
    </lineage>
</organism>
<feature type="compositionally biased region" description="Polar residues" evidence="1">
    <location>
        <begin position="23"/>
        <end position="46"/>
    </location>
</feature>
<feature type="compositionally biased region" description="Basic and acidic residues" evidence="1">
    <location>
        <begin position="1"/>
        <end position="10"/>
    </location>
</feature>
<proteinExistence type="predicted"/>
<evidence type="ECO:0000313" key="2">
    <source>
        <dbReference type="EMBL" id="CAJ1942884.1"/>
    </source>
</evidence>
<feature type="compositionally biased region" description="Acidic residues" evidence="1">
    <location>
        <begin position="229"/>
        <end position="244"/>
    </location>
</feature>
<feature type="compositionally biased region" description="Polar residues" evidence="1">
    <location>
        <begin position="216"/>
        <end position="225"/>
    </location>
</feature>
<feature type="region of interest" description="Disordered" evidence="1">
    <location>
        <begin position="1"/>
        <end position="51"/>
    </location>
</feature>
<dbReference type="EMBL" id="CAKOGP040001112">
    <property type="protein sequence ID" value="CAJ1942884.1"/>
    <property type="molecule type" value="Genomic_DNA"/>
</dbReference>
<feature type="compositionally biased region" description="Basic and acidic residues" evidence="1">
    <location>
        <begin position="245"/>
        <end position="261"/>
    </location>
</feature>